<dbReference type="Pfam" id="PF00702">
    <property type="entry name" value="Hydrolase"/>
    <property type="match status" value="1"/>
</dbReference>
<protein>
    <submittedName>
        <fullName evidence="1">HAD (Haloacid dehalogenase) hydrolase superfamily protein</fullName>
    </submittedName>
</protein>
<dbReference type="CDD" id="cd02603">
    <property type="entry name" value="HAD_sEH-N_like"/>
    <property type="match status" value="1"/>
</dbReference>
<reference evidence="1 2" key="1">
    <citation type="journal article" date="2013" name="Front. Microbiol.">
        <title>The genome of the endophytic bacterium H. frisingense GSF30(T) identifies diverse strategies in the Herbaspirillum genus to interact with plants.</title>
        <authorList>
            <person name="Straub D."/>
            <person name="Rothballer M."/>
            <person name="Hartmann A."/>
            <person name="Ludewig U."/>
        </authorList>
    </citation>
    <scope>NUCLEOTIDE SEQUENCE [LARGE SCALE GENOMIC DNA]</scope>
    <source>
        <strain evidence="1 2">GSF30</strain>
    </source>
</reference>
<dbReference type="Proteomes" id="UP000006772">
    <property type="component" value="Unassembled WGS sequence"/>
</dbReference>
<dbReference type="SFLD" id="SFLDS00003">
    <property type="entry name" value="Haloacid_Dehalogenase"/>
    <property type="match status" value="1"/>
</dbReference>
<dbReference type="Gene3D" id="3.40.50.1000">
    <property type="entry name" value="HAD superfamily/HAD-like"/>
    <property type="match status" value="1"/>
</dbReference>
<dbReference type="SFLD" id="SFLDG01129">
    <property type="entry name" value="C1.5:_HAD__Beta-PGM__Phosphata"/>
    <property type="match status" value="1"/>
</dbReference>
<evidence type="ECO:0000313" key="2">
    <source>
        <dbReference type="Proteomes" id="UP000006772"/>
    </source>
</evidence>
<dbReference type="EMBL" id="AEEC02000001">
    <property type="protein sequence ID" value="EOA06671.1"/>
    <property type="molecule type" value="Genomic_DNA"/>
</dbReference>
<gene>
    <name evidence="1" type="ORF">HFRIS_000120</name>
</gene>
<dbReference type="PANTHER" id="PTHR43611:SF3">
    <property type="entry name" value="FLAVIN MONONUCLEOTIDE HYDROLASE 1, CHLOROPLATIC"/>
    <property type="match status" value="1"/>
</dbReference>
<proteinExistence type="predicted"/>
<sequence length="213" mass="24522">MTFSAPSGIRAVVFDFGGVLFDWNPQHLYRQLIADEEERNHFLTHICSPEWNVQQDGGRTLADATELLVREHPQHEALIRAFYGRWVEMLRGPLPEGVALLRELHAQQVPVFGLTNWSAETYPYARDNHDFMQLFLDIVVSGDERCIKPEPRIYEIALERYGRHLPALQPQQLVFIDDAQKNIDACRALGWHGIHHVQAEQTRLQLRALGLPV</sequence>
<keyword evidence="1" id="KW-0378">Hydrolase</keyword>
<dbReference type="InterPro" id="IPR023214">
    <property type="entry name" value="HAD_sf"/>
</dbReference>
<organism evidence="1 2">
    <name type="scientific">Herbaspirillum frisingense GSF30</name>
    <dbReference type="NCBI Taxonomy" id="864073"/>
    <lineage>
        <taxon>Bacteria</taxon>
        <taxon>Pseudomonadati</taxon>
        <taxon>Pseudomonadota</taxon>
        <taxon>Betaproteobacteria</taxon>
        <taxon>Burkholderiales</taxon>
        <taxon>Oxalobacteraceae</taxon>
        <taxon>Herbaspirillum</taxon>
    </lineage>
</organism>
<dbReference type="InterPro" id="IPR006439">
    <property type="entry name" value="HAD-SF_hydro_IA"/>
</dbReference>
<name>A0AAI9II56_9BURK</name>
<dbReference type="RefSeq" id="WP_006461139.1">
    <property type="nucleotide sequence ID" value="NZ_AEEC02000001.1"/>
</dbReference>
<accession>A0AAI9II56</accession>
<dbReference type="SUPFAM" id="SSF56784">
    <property type="entry name" value="HAD-like"/>
    <property type="match status" value="1"/>
</dbReference>
<dbReference type="AlphaFoldDB" id="A0AAI9II56"/>
<dbReference type="PANTHER" id="PTHR43611">
    <property type="entry name" value="ALPHA-D-GLUCOSE 1-PHOSPHATE PHOSPHATASE"/>
    <property type="match status" value="1"/>
</dbReference>
<evidence type="ECO:0000313" key="1">
    <source>
        <dbReference type="EMBL" id="EOA06671.1"/>
    </source>
</evidence>
<comment type="caution">
    <text evidence="1">The sequence shown here is derived from an EMBL/GenBank/DDBJ whole genome shotgun (WGS) entry which is preliminary data.</text>
</comment>
<dbReference type="InterPro" id="IPR036412">
    <property type="entry name" value="HAD-like_sf"/>
</dbReference>
<dbReference type="GO" id="GO:0016787">
    <property type="term" value="F:hydrolase activity"/>
    <property type="evidence" value="ECO:0007669"/>
    <property type="project" value="UniProtKB-KW"/>
</dbReference>
<dbReference type="NCBIfam" id="TIGR01509">
    <property type="entry name" value="HAD-SF-IA-v3"/>
    <property type="match status" value="1"/>
</dbReference>